<reference evidence="2" key="1">
    <citation type="submission" date="2017-02" db="UniProtKB">
        <authorList>
            <consortium name="WormBaseParasite"/>
        </authorList>
    </citation>
    <scope>IDENTIFICATION</scope>
</reference>
<name>A0A0M3I9N8_ASCLU</name>
<organism evidence="1 2">
    <name type="scientific">Ascaris lumbricoides</name>
    <name type="common">Giant roundworm</name>
    <dbReference type="NCBI Taxonomy" id="6252"/>
    <lineage>
        <taxon>Eukaryota</taxon>
        <taxon>Metazoa</taxon>
        <taxon>Ecdysozoa</taxon>
        <taxon>Nematoda</taxon>
        <taxon>Chromadorea</taxon>
        <taxon>Rhabditida</taxon>
        <taxon>Spirurina</taxon>
        <taxon>Ascaridomorpha</taxon>
        <taxon>Ascaridoidea</taxon>
        <taxon>Ascarididae</taxon>
        <taxon>Ascaris</taxon>
    </lineage>
</organism>
<dbReference type="WBParaSite" id="ALUE_0001419601-mRNA-1">
    <property type="protein sequence ID" value="ALUE_0001419601-mRNA-1"/>
    <property type="gene ID" value="ALUE_0001419601"/>
</dbReference>
<dbReference type="AlphaFoldDB" id="A0A0M3I9N8"/>
<protein>
    <submittedName>
        <fullName evidence="2">Uncharacterized protein</fullName>
    </submittedName>
</protein>
<accession>A0A0M3I9N8</accession>
<proteinExistence type="predicted"/>
<dbReference type="Proteomes" id="UP000036681">
    <property type="component" value="Unplaced"/>
</dbReference>
<evidence type="ECO:0000313" key="1">
    <source>
        <dbReference type="Proteomes" id="UP000036681"/>
    </source>
</evidence>
<keyword evidence="1" id="KW-1185">Reference proteome</keyword>
<sequence length="110" mass="12075">MEKTRCSRALGSVALLEKFDEAKLGKAIFVEIGAAQFGKCFLPADLREVLHLLVVASTEGLESTADDAFFFFSLSRRVGVVPQYPPGINLHHCFSQEAPASPLRTHVELE</sequence>
<evidence type="ECO:0000313" key="2">
    <source>
        <dbReference type="WBParaSite" id="ALUE_0001419601-mRNA-1"/>
    </source>
</evidence>